<evidence type="ECO:0000256" key="2">
    <source>
        <dbReference type="ARBA" id="ARBA00022614"/>
    </source>
</evidence>
<keyword evidence="4" id="KW-0732">Signal</keyword>
<dbReference type="Proteomes" id="UP000326759">
    <property type="component" value="Unassembled WGS sequence"/>
</dbReference>
<evidence type="ECO:0000256" key="6">
    <source>
        <dbReference type="ARBA" id="ARBA00022989"/>
    </source>
</evidence>
<dbReference type="InterPro" id="IPR003591">
    <property type="entry name" value="Leu-rich_rpt_typical-subtyp"/>
</dbReference>
<evidence type="ECO:0000256" key="1">
    <source>
        <dbReference type="ARBA" id="ARBA00004167"/>
    </source>
</evidence>
<evidence type="ECO:0000313" key="11">
    <source>
        <dbReference type="Proteomes" id="UP000326759"/>
    </source>
</evidence>
<keyword evidence="3 9" id="KW-0812">Transmembrane</keyword>
<dbReference type="GO" id="GO:0038023">
    <property type="term" value="F:signaling receptor activity"/>
    <property type="evidence" value="ECO:0007669"/>
    <property type="project" value="TreeGrafter"/>
</dbReference>
<dbReference type="PANTHER" id="PTHR24365:SF530">
    <property type="entry name" value="MSTPROX-RELATED"/>
    <property type="match status" value="1"/>
</dbReference>
<evidence type="ECO:0000256" key="9">
    <source>
        <dbReference type="SAM" id="Phobius"/>
    </source>
</evidence>
<dbReference type="OrthoDB" id="6160824at2759"/>
<keyword evidence="6 9" id="KW-1133">Transmembrane helix</keyword>
<dbReference type="Gene3D" id="3.80.10.10">
    <property type="entry name" value="Ribonuclease Inhibitor"/>
    <property type="match status" value="1"/>
</dbReference>
<dbReference type="AlphaFoldDB" id="A0A5N5SGQ6"/>
<dbReference type="PROSITE" id="PS51450">
    <property type="entry name" value="LRR"/>
    <property type="match status" value="1"/>
</dbReference>
<reference evidence="10 11" key="1">
    <citation type="journal article" date="2019" name="PLoS Biol.">
        <title>Sex chromosomes control vertical transmission of feminizing Wolbachia symbionts in an isopod.</title>
        <authorList>
            <person name="Becking T."/>
            <person name="Chebbi M.A."/>
            <person name="Giraud I."/>
            <person name="Moumen B."/>
            <person name="Laverre T."/>
            <person name="Caubet Y."/>
            <person name="Peccoud J."/>
            <person name="Gilbert C."/>
            <person name="Cordaux R."/>
        </authorList>
    </citation>
    <scope>NUCLEOTIDE SEQUENCE [LARGE SCALE GENOMIC DNA]</scope>
    <source>
        <strain evidence="10">ANa2</strain>
        <tissue evidence="10">Whole body excluding digestive tract and cuticle</tissue>
    </source>
</reference>
<keyword evidence="7 9" id="KW-0472">Membrane</keyword>
<dbReference type="EMBL" id="SEYY01025195">
    <property type="protein sequence ID" value="KAB7493595.1"/>
    <property type="molecule type" value="Genomic_DNA"/>
</dbReference>
<evidence type="ECO:0000256" key="7">
    <source>
        <dbReference type="ARBA" id="ARBA00023136"/>
    </source>
</evidence>
<protein>
    <submittedName>
        <fullName evidence="10">Leucine-rich repeat transmembrane neuronal protein 2</fullName>
    </submittedName>
</protein>
<dbReference type="GO" id="GO:0005886">
    <property type="term" value="C:plasma membrane"/>
    <property type="evidence" value="ECO:0007669"/>
    <property type="project" value="TreeGrafter"/>
</dbReference>
<keyword evidence="5" id="KW-0677">Repeat</keyword>
<keyword evidence="11" id="KW-1185">Reference proteome</keyword>
<dbReference type="Pfam" id="PF13855">
    <property type="entry name" value="LRR_8"/>
    <property type="match status" value="2"/>
</dbReference>
<dbReference type="GO" id="GO:0007165">
    <property type="term" value="P:signal transduction"/>
    <property type="evidence" value="ECO:0007669"/>
    <property type="project" value="TreeGrafter"/>
</dbReference>
<sequence>MLIMMRKKMFAIYKNSFDKSINLNTLDFTEHFTENLTNLQILNLSQNKLRNVSEETFVGLYNLLYLDLSENSLDFSENNDTEIEFPIPKLYKETNMIKRKSSSLPLTVFKDIYRLRSLNLKSNEIHFLFPEIFENFTQLKEIDLSENRIRSWDIPIFNKSDQLQIVLLRNNDIQYLSDAMITDFSKPNLTVDLRDNILNCSCSLMAFDNELNDTHFLQKDSYQCKNGTEYVSVNDYLQEVYEYNLCSEVEPYLDPSKKMLIIGVMSGVIIILIFLSIVYYRNRW</sequence>
<keyword evidence="8" id="KW-0325">Glycoprotein</keyword>
<comment type="caution">
    <text evidence="10">The sequence shown here is derived from an EMBL/GenBank/DDBJ whole genome shotgun (WGS) entry which is preliminary data.</text>
</comment>
<dbReference type="SUPFAM" id="SSF52058">
    <property type="entry name" value="L domain-like"/>
    <property type="match status" value="1"/>
</dbReference>
<evidence type="ECO:0000256" key="3">
    <source>
        <dbReference type="ARBA" id="ARBA00022692"/>
    </source>
</evidence>
<comment type="subcellular location">
    <subcellularLocation>
        <location evidence="1">Membrane</location>
        <topology evidence="1">Single-pass membrane protein</topology>
    </subcellularLocation>
</comment>
<dbReference type="PANTHER" id="PTHR24365">
    <property type="entry name" value="TOLL-LIKE RECEPTOR"/>
    <property type="match status" value="1"/>
</dbReference>
<evidence type="ECO:0000313" key="10">
    <source>
        <dbReference type="EMBL" id="KAB7493595.1"/>
    </source>
</evidence>
<feature type="transmembrane region" description="Helical" evidence="9">
    <location>
        <begin position="260"/>
        <end position="280"/>
    </location>
</feature>
<dbReference type="SMART" id="SM00369">
    <property type="entry name" value="LRR_TYP"/>
    <property type="match status" value="4"/>
</dbReference>
<organism evidence="10 11">
    <name type="scientific">Armadillidium nasatum</name>
    <dbReference type="NCBI Taxonomy" id="96803"/>
    <lineage>
        <taxon>Eukaryota</taxon>
        <taxon>Metazoa</taxon>
        <taxon>Ecdysozoa</taxon>
        <taxon>Arthropoda</taxon>
        <taxon>Crustacea</taxon>
        <taxon>Multicrustacea</taxon>
        <taxon>Malacostraca</taxon>
        <taxon>Eumalacostraca</taxon>
        <taxon>Peracarida</taxon>
        <taxon>Isopoda</taxon>
        <taxon>Oniscidea</taxon>
        <taxon>Crinocheta</taxon>
        <taxon>Armadillidiidae</taxon>
        <taxon>Armadillidium</taxon>
    </lineage>
</organism>
<name>A0A5N5SGQ6_9CRUS</name>
<evidence type="ECO:0000256" key="4">
    <source>
        <dbReference type="ARBA" id="ARBA00022729"/>
    </source>
</evidence>
<gene>
    <name evidence="10" type="primary">LRRTM2</name>
    <name evidence="10" type="ORF">Anas_02264</name>
</gene>
<evidence type="ECO:0000256" key="5">
    <source>
        <dbReference type="ARBA" id="ARBA00022737"/>
    </source>
</evidence>
<dbReference type="InterPro" id="IPR001611">
    <property type="entry name" value="Leu-rich_rpt"/>
</dbReference>
<evidence type="ECO:0000256" key="8">
    <source>
        <dbReference type="ARBA" id="ARBA00023180"/>
    </source>
</evidence>
<dbReference type="InterPro" id="IPR032675">
    <property type="entry name" value="LRR_dom_sf"/>
</dbReference>
<keyword evidence="2" id="KW-0433">Leucine-rich repeat</keyword>
<proteinExistence type="predicted"/>
<accession>A0A5N5SGQ6</accession>